<feature type="signal peptide" evidence="1">
    <location>
        <begin position="1"/>
        <end position="24"/>
    </location>
</feature>
<reference evidence="2 3" key="1">
    <citation type="submission" date="2019-05" db="EMBL/GenBank/DDBJ databases">
        <title>Another draft genome of Portunus trituberculatus and its Hox gene families provides insights of decapod evolution.</title>
        <authorList>
            <person name="Jeong J.-H."/>
            <person name="Song I."/>
            <person name="Kim S."/>
            <person name="Choi T."/>
            <person name="Kim D."/>
            <person name="Ryu S."/>
            <person name="Kim W."/>
        </authorList>
    </citation>
    <scope>NUCLEOTIDE SEQUENCE [LARGE SCALE GENOMIC DNA]</scope>
    <source>
        <tissue evidence="2">Muscle</tissue>
    </source>
</reference>
<keyword evidence="1" id="KW-0732">Signal</keyword>
<accession>A0A5B7K9G9</accession>
<protein>
    <submittedName>
        <fullName evidence="2">Uncharacterized protein</fullName>
    </submittedName>
</protein>
<organism evidence="2 3">
    <name type="scientific">Portunus trituberculatus</name>
    <name type="common">Swimming crab</name>
    <name type="synonym">Neptunus trituberculatus</name>
    <dbReference type="NCBI Taxonomy" id="210409"/>
    <lineage>
        <taxon>Eukaryota</taxon>
        <taxon>Metazoa</taxon>
        <taxon>Ecdysozoa</taxon>
        <taxon>Arthropoda</taxon>
        <taxon>Crustacea</taxon>
        <taxon>Multicrustacea</taxon>
        <taxon>Malacostraca</taxon>
        <taxon>Eumalacostraca</taxon>
        <taxon>Eucarida</taxon>
        <taxon>Decapoda</taxon>
        <taxon>Pleocyemata</taxon>
        <taxon>Brachyura</taxon>
        <taxon>Eubrachyura</taxon>
        <taxon>Portunoidea</taxon>
        <taxon>Portunidae</taxon>
        <taxon>Portuninae</taxon>
        <taxon>Portunus</taxon>
    </lineage>
</organism>
<keyword evidence="3" id="KW-1185">Reference proteome</keyword>
<name>A0A5B7K9G9_PORTR</name>
<dbReference type="EMBL" id="VSRR010126485">
    <property type="protein sequence ID" value="MPD01295.1"/>
    <property type="molecule type" value="Genomic_DNA"/>
</dbReference>
<evidence type="ECO:0000256" key="1">
    <source>
        <dbReference type="SAM" id="SignalP"/>
    </source>
</evidence>
<sequence>MLRTAPLVVVLVLVGLPYPHCRHAIQPGHASVVADGVPCKEHFTLSGDGVCYKTRVVNLSVYFTKIGTTDGEPGFSVITDTIVESHAPLHVPSLTRTHAPRDITHTRTPRNVIAGAHPVTRIHSAGEMFTRLP</sequence>
<evidence type="ECO:0000313" key="3">
    <source>
        <dbReference type="Proteomes" id="UP000324222"/>
    </source>
</evidence>
<feature type="chain" id="PRO_5023053058" evidence="1">
    <location>
        <begin position="25"/>
        <end position="133"/>
    </location>
</feature>
<comment type="caution">
    <text evidence="2">The sequence shown here is derived from an EMBL/GenBank/DDBJ whole genome shotgun (WGS) entry which is preliminary data.</text>
</comment>
<proteinExistence type="predicted"/>
<gene>
    <name evidence="2" type="ORF">E2C01_096814</name>
</gene>
<evidence type="ECO:0000313" key="2">
    <source>
        <dbReference type="EMBL" id="MPD01295.1"/>
    </source>
</evidence>
<dbReference type="AlphaFoldDB" id="A0A5B7K9G9"/>
<dbReference type="Proteomes" id="UP000324222">
    <property type="component" value="Unassembled WGS sequence"/>
</dbReference>